<comment type="caution">
    <text evidence="2">The sequence shown here is derived from an EMBL/GenBank/DDBJ whole genome shotgun (WGS) entry which is preliminary data.</text>
</comment>
<dbReference type="InterPro" id="IPR039793">
    <property type="entry name" value="UROS/Hem4"/>
</dbReference>
<accession>A0ABQ0E284</accession>
<dbReference type="SUPFAM" id="SSF69618">
    <property type="entry name" value="HemD-like"/>
    <property type="match status" value="1"/>
</dbReference>
<reference evidence="2 3" key="1">
    <citation type="journal article" date="2025" name="Int. J. Syst. Evol. Microbiol.">
        <title>Desulfovibrio falkowii sp. nov., Porphyromonas miyakawae sp. nov., Mediterraneibacter flintii sp. nov. and Owariibacterium komagatae gen. nov., sp. nov., isolated from human faeces.</title>
        <authorList>
            <person name="Hamaguchi T."/>
            <person name="Ohara M."/>
            <person name="Hisatomi A."/>
            <person name="Sekiguchi K."/>
            <person name="Takeda J.I."/>
            <person name="Ueyama J."/>
            <person name="Ito M."/>
            <person name="Nishiwaki H."/>
            <person name="Ogi T."/>
            <person name="Hirayama M."/>
            <person name="Ohkuma M."/>
            <person name="Sakamoto M."/>
            <person name="Ohno K."/>
        </authorList>
    </citation>
    <scope>NUCLEOTIDE SEQUENCE [LARGE SCALE GENOMIC DNA]</scope>
    <source>
        <strain evidence="2 3">13CB11C</strain>
    </source>
</reference>
<dbReference type="RefSeq" id="WP_411915646.1">
    <property type="nucleotide sequence ID" value="NZ_BAAFSF010000002.1"/>
</dbReference>
<dbReference type="PANTHER" id="PTHR12390:SF0">
    <property type="entry name" value="UROPORPHYRINOGEN-III SYNTHASE"/>
    <property type="match status" value="1"/>
</dbReference>
<dbReference type="Gene3D" id="3.40.50.10090">
    <property type="match status" value="2"/>
</dbReference>
<name>A0ABQ0E284_9PORP</name>
<dbReference type="InterPro" id="IPR036108">
    <property type="entry name" value="4pyrrol_syn_uPrphyn_synt_sf"/>
</dbReference>
<dbReference type="Proteomes" id="UP001628220">
    <property type="component" value="Unassembled WGS sequence"/>
</dbReference>
<sequence length="253" mass="28856">MEEPRKKMLISQPEPSSGRSPYFSIAKKYGYDIDFRQLIQTVPIDAVAFRKQRIDPLSYTAVVFTSKTAIDCFFNLLKALRSTAPDTMKYFCTSEKIALYLQKYIVYRKRKIFFGEAGHIDELVQIMSKPTHKSERYLIPVGEDGISPIVDKLKETNLNYTSAVAYQTITRPWDDKPDYSYDLIVFFSPYGITAMEELFPNFDPKKSFIGAFGHLTSEAVKKAGMQLDFVAPTPEYPSMTDALEAFLASHAKK</sequence>
<dbReference type="PANTHER" id="PTHR12390">
    <property type="entry name" value="UROPORPHYRINOGEN III SYNTHASE"/>
    <property type="match status" value="1"/>
</dbReference>
<keyword evidence="3" id="KW-1185">Reference proteome</keyword>
<dbReference type="InterPro" id="IPR003754">
    <property type="entry name" value="4pyrrol_synth_uPrphyn_synth"/>
</dbReference>
<dbReference type="EMBL" id="BAAFSF010000002">
    <property type="protein sequence ID" value="GAB1251830.1"/>
    <property type="molecule type" value="Genomic_DNA"/>
</dbReference>
<feature type="domain" description="Tetrapyrrole biosynthesis uroporphyrinogen III synthase" evidence="1">
    <location>
        <begin position="27"/>
        <end position="240"/>
    </location>
</feature>
<organism evidence="2 3">
    <name type="scientific">Porphyromonas miyakawae</name>
    <dbReference type="NCBI Taxonomy" id="3137470"/>
    <lineage>
        <taxon>Bacteria</taxon>
        <taxon>Pseudomonadati</taxon>
        <taxon>Bacteroidota</taxon>
        <taxon>Bacteroidia</taxon>
        <taxon>Bacteroidales</taxon>
        <taxon>Porphyromonadaceae</taxon>
        <taxon>Porphyromonas</taxon>
    </lineage>
</organism>
<gene>
    <name evidence="2" type="ORF">Tsumi_09350</name>
</gene>
<dbReference type="CDD" id="cd06578">
    <property type="entry name" value="HemD"/>
    <property type="match status" value="1"/>
</dbReference>
<evidence type="ECO:0000313" key="2">
    <source>
        <dbReference type="EMBL" id="GAB1251830.1"/>
    </source>
</evidence>
<proteinExistence type="predicted"/>
<evidence type="ECO:0000259" key="1">
    <source>
        <dbReference type="Pfam" id="PF02602"/>
    </source>
</evidence>
<protein>
    <submittedName>
        <fullName evidence="2">Uroporphyrinogen-III synthase</fullName>
    </submittedName>
</protein>
<evidence type="ECO:0000313" key="3">
    <source>
        <dbReference type="Proteomes" id="UP001628220"/>
    </source>
</evidence>
<dbReference type="Pfam" id="PF02602">
    <property type="entry name" value="HEM4"/>
    <property type="match status" value="1"/>
</dbReference>